<evidence type="ECO:0000313" key="2">
    <source>
        <dbReference type="Proteomes" id="UP000252139"/>
    </source>
</evidence>
<dbReference type="AlphaFoldDB" id="A0A367JLS4"/>
<sequence>MNQNKIVSTLKKAASNVENYAAQQQPLLQGQRKINEQLRQSLEIQDTDHASANLCP</sequence>
<protein>
    <submittedName>
        <fullName evidence="1">Uncharacterized protein</fullName>
    </submittedName>
</protein>
<evidence type="ECO:0000313" key="1">
    <source>
        <dbReference type="EMBL" id="RCH90878.1"/>
    </source>
</evidence>
<proteinExistence type="predicted"/>
<gene>
    <name evidence="1" type="ORF">CU097_011306</name>
</gene>
<dbReference type="EMBL" id="PJQL01001054">
    <property type="protein sequence ID" value="RCH90878.1"/>
    <property type="molecule type" value="Genomic_DNA"/>
</dbReference>
<keyword evidence="2" id="KW-1185">Reference proteome</keyword>
<accession>A0A367JLS4</accession>
<reference evidence="1 2" key="1">
    <citation type="journal article" date="2018" name="G3 (Bethesda)">
        <title>Phylogenetic and Phylogenomic Definition of Rhizopus Species.</title>
        <authorList>
            <person name="Gryganskyi A.P."/>
            <person name="Golan J."/>
            <person name="Dolatabadi S."/>
            <person name="Mondo S."/>
            <person name="Robb S."/>
            <person name="Idnurm A."/>
            <person name="Muszewska A."/>
            <person name="Steczkiewicz K."/>
            <person name="Masonjones S."/>
            <person name="Liao H.L."/>
            <person name="Gajdeczka M.T."/>
            <person name="Anike F."/>
            <person name="Vuek A."/>
            <person name="Anishchenko I.M."/>
            <person name="Voigt K."/>
            <person name="de Hoog G.S."/>
            <person name="Smith M.E."/>
            <person name="Heitman J."/>
            <person name="Vilgalys R."/>
            <person name="Stajich J.E."/>
        </authorList>
    </citation>
    <scope>NUCLEOTIDE SEQUENCE [LARGE SCALE GENOMIC DNA]</scope>
    <source>
        <strain evidence="1 2">CBS 357.93</strain>
    </source>
</reference>
<name>A0A367JLS4_RHIAZ</name>
<organism evidence="1 2">
    <name type="scientific">Rhizopus azygosporus</name>
    <name type="common">Rhizopus microsporus var. azygosporus</name>
    <dbReference type="NCBI Taxonomy" id="86630"/>
    <lineage>
        <taxon>Eukaryota</taxon>
        <taxon>Fungi</taxon>
        <taxon>Fungi incertae sedis</taxon>
        <taxon>Mucoromycota</taxon>
        <taxon>Mucoromycotina</taxon>
        <taxon>Mucoromycetes</taxon>
        <taxon>Mucorales</taxon>
        <taxon>Mucorineae</taxon>
        <taxon>Rhizopodaceae</taxon>
        <taxon>Rhizopus</taxon>
    </lineage>
</organism>
<comment type="caution">
    <text evidence="1">The sequence shown here is derived from an EMBL/GenBank/DDBJ whole genome shotgun (WGS) entry which is preliminary data.</text>
</comment>
<dbReference type="Proteomes" id="UP000252139">
    <property type="component" value="Unassembled WGS sequence"/>
</dbReference>